<evidence type="ECO:0000313" key="2">
    <source>
        <dbReference type="Proteomes" id="UP000289437"/>
    </source>
</evidence>
<organism evidence="1 2">
    <name type="scientific">Granulicella sibirica</name>
    <dbReference type="NCBI Taxonomy" id="2479048"/>
    <lineage>
        <taxon>Bacteria</taxon>
        <taxon>Pseudomonadati</taxon>
        <taxon>Acidobacteriota</taxon>
        <taxon>Terriglobia</taxon>
        <taxon>Terriglobales</taxon>
        <taxon>Acidobacteriaceae</taxon>
        <taxon>Granulicella</taxon>
    </lineage>
</organism>
<reference evidence="2" key="2">
    <citation type="submission" date="2019-02" db="EMBL/GenBank/DDBJ databases">
        <title>Granulicella sibirica sp. nov., a psychrotolerant acidobacterium isolated from an organic soil layer in forested tundra, West Siberia.</title>
        <authorList>
            <person name="Oshkin I.Y."/>
            <person name="Kulichevskaya I.S."/>
            <person name="Rijpstra W.I.C."/>
            <person name="Sinninghe Damste J.S."/>
            <person name="Rakitin A.L."/>
            <person name="Ravin N.V."/>
            <person name="Dedysh S.N."/>
        </authorList>
    </citation>
    <scope>NUCLEOTIDE SEQUENCE [LARGE SCALE GENOMIC DNA]</scope>
    <source>
        <strain evidence="2">AF10</strain>
    </source>
</reference>
<protein>
    <submittedName>
        <fullName evidence="1">Uncharacterized protein</fullName>
    </submittedName>
</protein>
<sequence length="42" mass="4851">MLLSRVVGLSSLIFFTATSRRTELQSFSRTQYEAEDYESMAE</sequence>
<accession>A0A4Q0T4X9</accession>
<dbReference type="AlphaFoldDB" id="A0A4Q0T4X9"/>
<dbReference type="EMBL" id="RDSM01000001">
    <property type="protein sequence ID" value="RXH57650.1"/>
    <property type="molecule type" value="Genomic_DNA"/>
</dbReference>
<evidence type="ECO:0000313" key="1">
    <source>
        <dbReference type="EMBL" id="RXH57650.1"/>
    </source>
</evidence>
<proteinExistence type="predicted"/>
<gene>
    <name evidence="1" type="ORF">GRAN_0960</name>
</gene>
<comment type="caution">
    <text evidence="1">The sequence shown here is derived from an EMBL/GenBank/DDBJ whole genome shotgun (WGS) entry which is preliminary data.</text>
</comment>
<keyword evidence="2" id="KW-1185">Reference proteome</keyword>
<reference evidence="1 2" key="1">
    <citation type="submission" date="2018-11" db="EMBL/GenBank/DDBJ databases">
        <authorList>
            <person name="Mardanov A.V."/>
            <person name="Ravin N.V."/>
            <person name="Dedysh S.N."/>
        </authorList>
    </citation>
    <scope>NUCLEOTIDE SEQUENCE [LARGE SCALE GENOMIC DNA]</scope>
    <source>
        <strain evidence="1 2">AF10</strain>
    </source>
</reference>
<name>A0A4Q0T4X9_9BACT</name>
<dbReference type="Proteomes" id="UP000289437">
    <property type="component" value="Unassembled WGS sequence"/>
</dbReference>